<name>A0A316C305_PSESE</name>
<evidence type="ECO:0000313" key="2">
    <source>
        <dbReference type="EMBL" id="PWJ83998.1"/>
    </source>
</evidence>
<protein>
    <submittedName>
        <fullName evidence="2">Ribonuclease VapC</fullName>
    </submittedName>
</protein>
<reference evidence="2 3" key="1">
    <citation type="submission" date="2018-05" db="EMBL/GenBank/DDBJ databases">
        <title>Genomic Encyclopedia of Type Strains, Phase IV (KMG-IV): sequencing the most valuable type-strain genomes for metagenomic binning, comparative biology and taxonomic classification.</title>
        <authorList>
            <person name="Goeker M."/>
        </authorList>
    </citation>
    <scope>NUCLEOTIDE SEQUENCE [LARGE SCALE GENOMIC DNA]</scope>
    <source>
        <strain evidence="2 3">DSM 6986</strain>
    </source>
</reference>
<gene>
    <name evidence="2" type="ORF">C7441_107159</name>
</gene>
<dbReference type="AlphaFoldDB" id="A0A316C305"/>
<evidence type="ECO:0000259" key="1">
    <source>
        <dbReference type="Pfam" id="PF01850"/>
    </source>
</evidence>
<dbReference type="Gene3D" id="3.40.50.1010">
    <property type="entry name" value="5'-nuclease"/>
    <property type="match status" value="1"/>
</dbReference>
<accession>A0A316C305</accession>
<dbReference type="STRING" id="1192868.GCA_000304395_01926"/>
<keyword evidence="3" id="KW-1185">Reference proteome</keyword>
<dbReference type="EMBL" id="QGGG01000007">
    <property type="protein sequence ID" value="PWJ83998.1"/>
    <property type="molecule type" value="Genomic_DNA"/>
</dbReference>
<dbReference type="InterPro" id="IPR002716">
    <property type="entry name" value="PIN_dom"/>
</dbReference>
<dbReference type="OrthoDB" id="32625at2"/>
<dbReference type="SUPFAM" id="SSF88723">
    <property type="entry name" value="PIN domain-like"/>
    <property type="match status" value="1"/>
</dbReference>
<comment type="caution">
    <text evidence="2">The sequence shown here is derived from an EMBL/GenBank/DDBJ whole genome shotgun (WGS) entry which is preliminary data.</text>
</comment>
<sequence length="135" mass="14598">MAAAGSWYVETSAIVAVLKNEPEREDFIDKIEQSSYCITSPVSAFEASIALTEMVGSCSAALSEVLRFLQIAKVTIGEIGEDLLPELALARDRYGKDSGHPARLNLGDCFSYAVAKQRDVSLLYKGDDFALTDLG</sequence>
<proteinExistence type="predicted"/>
<feature type="domain" description="PIN" evidence="1">
    <location>
        <begin position="8"/>
        <end position="131"/>
    </location>
</feature>
<dbReference type="CDD" id="cd09871">
    <property type="entry name" value="PIN_MtVapC28-VapC30-like"/>
    <property type="match status" value="1"/>
</dbReference>
<dbReference type="Pfam" id="PF01850">
    <property type="entry name" value="PIN"/>
    <property type="match status" value="1"/>
</dbReference>
<evidence type="ECO:0000313" key="3">
    <source>
        <dbReference type="Proteomes" id="UP000245396"/>
    </source>
</evidence>
<dbReference type="InterPro" id="IPR029060">
    <property type="entry name" value="PIN-like_dom_sf"/>
</dbReference>
<organism evidence="2 3">
    <name type="scientific">Pseudaminobacter salicylatoxidans</name>
    <dbReference type="NCBI Taxonomy" id="93369"/>
    <lineage>
        <taxon>Bacteria</taxon>
        <taxon>Pseudomonadati</taxon>
        <taxon>Pseudomonadota</taxon>
        <taxon>Alphaproteobacteria</taxon>
        <taxon>Hyphomicrobiales</taxon>
        <taxon>Phyllobacteriaceae</taxon>
        <taxon>Pseudaminobacter</taxon>
    </lineage>
</organism>
<dbReference type="Proteomes" id="UP000245396">
    <property type="component" value="Unassembled WGS sequence"/>
</dbReference>